<dbReference type="PIRSF" id="PIRSF028291">
    <property type="entry name" value="UCP028291"/>
    <property type="match status" value="1"/>
</dbReference>
<sequence length="102" mass="11958">MDLKLDALKYQAHVVIHSPHAGKYLSTLCRHFGRKVKATWGEERGVVEFPIGVSKFEYDDKKSELIITCYSEDKTQLDRQKLIIESHVHQFSRRETLILDWV</sequence>
<dbReference type="EMBL" id="JBFRUW010000092">
    <property type="protein sequence ID" value="MFA0570562.1"/>
    <property type="molecule type" value="Genomic_DNA"/>
</dbReference>
<accession>A0ABV4NH30</accession>
<reference evidence="1 2" key="1">
    <citation type="journal article" date="2024" name="ISME J.">
        <title>Tailless and filamentous prophages are predominant in marine Vibrio.</title>
        <authorList>
            <person name="Steensen K."/>
            <person name="Seneca J."/>
            <person name="Bartlau N."/>
            <person name="Yu X.A."/>
            <person name="Hussain F.A."/>
            <person name="Polz M.F."/>
        </authorList>
    </citation>
    <scope>NUCLEOTIDE SEQUENCE [LARGE SCALE GENOMIC DNA]</scope>
    <source>
        <strain evidence="1 2">10N.222.51.A1</strain>
    </source>
</reference>
<comment type="caution">
    <text evidence="1">The sequence shown here is derived from an EMBL/GenBank/DDBJ whole genome shotgun (WGS) entry which is preliminary data.</text>
</comment>
<keyword evidence="2" id="KW-1185">Reference proteome</keyword>
<dbReference type="InterPro" id="IPR014543">
    <property type="entry name" value="UCP028291"/>
</dbReference>
<protein>
    <submittedName>
        <fullName evidence="1">DUF2218 domain-containing protein</fullName>
    </submittedName>
</protein>
<dbReference type="Pfam" id="PF09981">
    <property type="entry name" value="DUF2218"/>
    <property type="match status" value="1"/>
</dbReference>
<proteinExistence type="predicted"/>
<dbReference type="Proteomes" id="UP001570417">
    <property type="component" value="Unassembled WGS sequence"/>
</dbReference>
<dbReference type="RefSeq" id="WP_372268095.1">
    <property type="nucleotide sequence ID" value="NZ_JBFRUW010000092.1"/>
</dbReference>
<organism evidence="1 2">
    <name type="scientific">Vibrio gallaecicus</name>
    <dbReference type="NCBI Taxonomy" id="552386"/>
    <lineage>
        <taxon>Bacteria</taxon>
        <taxon>Pseudomonadati</taxon>
        <taxon>Pseudomonadota</taxon>
        <taxon>Gammaproteobacteria</taxon>
        <taxon>Vibrionales</taxon>
        <taxon>Vibrionaceae</taxon>
        <taxon>Vibrio</taxon>
    </lineage>
</organism>
<evidence type="ECO:0000313" key="2">
    <source>
        <dbReference type="Proteomes" id="UP001570417"/>
    </source>
</evidence>
<name>A0ABV4NH30_9VIBR</name>
<dbReference type="Gene3D" id="3.30.310.50">
    <property type="entry name" value="Alpha-D-phosphohexomutase, C-terminal domain"/>
    <property type="match status" value="1"/>
</dbReference>
<evidence type="ECO:0000313" key="1">
    <source>
        <dbReference type="EMBL" id="MFA0570562.1"/>
    </source>
</evidence>
<gene>
    <name evidence="1" type="ORF">AB4566_20065</name>
</gene>